<evidence type="ECO:0000313" key="2">
    <source>
        <dbReference type="EMBL" id="MBB6101875.1"/>
    </source>
</evidence>
<sequence>MSVKFIVTSCLGGPRPPYPRVAPAALALALTVAVVAAIALVALLCASSAAGEIDRALRLNWWFS</sequence>
<dbReference type="RefSeq" id="WP_183723545.1">
    <property type="nucleotide sequence ID" value="NZ_JACHBW010000004.1"/>
</dbReference>
<organism evidence="2 3">
    <name type="scientific">Paraburkholderia bannensis</name>
    <dbReference type="NCBI Taxonomy" id="765414"/>
    <lineage>
        <taxon>Bacteria</taxon>
        <taxon>Pseudomonadati</taxon>
        <taxon>Pseudomonadota</taxon>
        <taxon>Betaproteobacteria</taxon>
        <taxon>Burkholderiales</taxon>
        <taxon>Burkholderiaceae</taxon>
        <taxon>Paraburkholderia</taxon>
    </lineage>
</organism>
<protein>
    <submittedName>
        <fullName evidence="2">Uncharacterized protein</fullName>
    </submittedName>
</protein>
<keyword evidence="1" id="KW-1133">Transmembrane helix</keyword>
<evidence type="ECO:0000313" key="3">
    <source>
        <dbReference type="Proteomes" id="UP000571554"/>
    </source>
</evidence>
<dbReference type="EMBL" id="JACHBW010000004">
    <property type="protein sequence ID" value="MBB6101875.1"/>
    <property type="molecule type" value="Genomic_DNA"/>
</dbReference>
<name>A0A7W9TX68_9BURK</name>
<gene>
    <name evidence="2" type="ORF">F4827_001723</name>
</gene>
<keyword evidence="1" id="KW-0812">Transmembrane</keyword>
<keyword evidence="3" id="KW-1185">Reference proteome</keyword>
<comment type="caution">
    <text evidence="2">The sequence shown here is derived from an EMBL/GenBank/DDBJ whole genome shotgun (WGS) entry which is preliminary data.</text>
</comment>
<keyword evidence="1" id="KW-0472">Membrane</keyword>
<reference evidence="2 3" key="1">
    <citation type="submission" date="2020-08" db="EMBL/GenBank/DDBJ databases">
        <title>Above-ground endophytic microbial communities from plants in different locations in the United States.</title>
        <authorList>
            <person name="Frank C."/>
        </authorList>
    </citation>
    <scope>NUCLEOTIDE SEQUENCE [LARGE SCALE GENOMIC DNA]</scope>
    <source>
        <strain evidence="2 3">WP4_2_2</strain>
    </source>
</reference>
<feature type="transmembrane region" description="Helical" evidence="1">
    <location>
        <begin position="24"/>
        <end position="46"/>
    </location>
</feature>
<dbReference type="AlphaFoldDB" id="A0A7W9TX68"/>
<proteinExistence type="predicted"/>
<evidence type="ECO:0000256" key="1">
    <source>
        <dbReference type="SAM" id="Phobius"/>
    </source>
</evidence>
<accession>A0A7W9TX68</accession>
<dbReference type="Proteomes" id="UP000571554">
    <property type="component" value="Unassembled WGS sequence"/>
</dbReference>